<evidence type="ECO:0000259" key="1">
    <source>
        <dbReference type="PROSITE" id="PS51269"/>
    </source>
</evidence>
<dbReference type="InterPro" id="IPR017920">
    <property type="entry name" value="COMM"/>
</dbReference>
<dbReference type="PANTHER" id="PTHR16231">
    <property type="entry name" value="COMM DOMAIN-CONTAINING PROTEIN 4-8 FAMILY MEMBER"/>
    <property type="match status" value="1"/>
</dbReference>
<feature type="domain" description="COMM" evidence="1">
    <location>
        <begin position="130"/>
        <end position="199"/>
    </location>
</feature>
<gene>
    <name evidence="2" type="ORF">SPHA_54766</name>
</gene>
<sequence length="201" mass="22682">MKFRFCGDLDCPDWVLAEINVLSKLTSVKMRLLCSQVIQNILGSKIDYEKVHKLTADAKFDVGDIKASIVALTFIITSAAKHDVDSDTLSNEMQQLGLPKEHSVPLCKLYGDNFIKCQDQLRKQTLRLSYFDSVKWRVDYVISSSSLKNVTEPCVKICFKVRENDSGTPQSVAFTLSAEKFRVFLNELKQADSVMDTLNAM</sequence>
<dbReference type="PROSITE" id="PS51269">
    <property type="entry name" value="COMM"/>
    <property type="match status" value="1"/>
</dbReference>
<accession>A0A812DIF9</accession>
<dbReference type="InterPro" id="IPR047155">
    <property type="entry name" value="COMMD4/6/7/8"/>
</dbReference>
<dbReference type="OrthoDB" id="284322at2759"/>
<keyword evidence="3" id="KW-1185">Reference proteome</keyword>
<dbReference type="Pfam" id="PF07258">
    <property type="entry name" value="COMM_domain"/>
    <property type="match status" value="1"/>
</dbReference>
<dbReference type="Pfam" id="PF21672">
    <property type="entry name" value="COMM_HN"/>
    <property type="match status" value="1"/>
</dbReference>
<dbReference type="EMBL" id="CAHIKZ030003595">
    <property type="protein sequence ID" value="CAE1302071.1"/>
    <property type="molecule type" value="Genomic_DNA"/>
</dbReference>
<comment type="caution">
    <text evidence="2">The sequence shown here is derived from an EMBL/GenBank/DDBJ whole genome shotgun (WGS) entry which is preliminary data.</text>
</comment>
<evidence type="ECO:0000313" key="3">
    <source>
        <dbReference type="Proteomes" id="UP000597762"/>
    </source>
</evidence>
<dbReference type="AlphaFoldDB" id="A0A812DIF9"/>
<dbReference type="Proteomes" id="UP000597762">
    <property type="component" value="Unassembled WGS sequence"/>
</dbReference>
<name>A0A812DIF9_ACAPH</name>
<dbReference type="PANTHER" id="PTHR16231:SF4">
    <property type="entry name" value="COMM DOMAIN-CONTAINING PROTEIN 4"/>
    <property type="match status" value="1"/>
</dbReference>
<reference evidence="2" key="1">
    <citation type="submission" date="2021-01" db="EMBL/GenBank/DDBJ databases">
        <authorList>
            <person name="Li R."/>
            <person name="Bekaert M."/>
        </authorList>
    </citation>
    <scope>NUCLEOTIDE SEQUENCE</scope>
    <source>
        <strain evidence="2">Farmed</strain>
    </source>
</reference>
<organism evidence="2 3">
    <name type="scientific">Acanthosepion pharaonis</name>
    <name type="common">Pharaoh cuttlefish</name>
    <name type="synonym">Sepia pharaonis</name>
    <dbReference type="NCBI Taxonomy" id="158019"/>
    <lineage>
        <taxon>Eukaryota</taxon>
        <taxon>Metazoa</taxon>
        <taxon>Spiralia</taxon>
        <taxon>Lophotrochozoa</taxon>
        <taxon>Mollusca</taxon>
        <taxon>Cephalopoda</taxon>
        <taxon>Coleoidea</taxon>
        <taxon>Decapodiformes</taxon>
        <taxon>Sepiida</taxon>
        <taxon>Sepiina</taxon>
        <taxon>Sepiidae</taxon>
        <taxon>Acanthosepion</taxon>
    </lineage>
</organism>
<protein>
    <submittedName>
        <fullName evidence="2">COMMD4</fullName>
    </submittedName>
</protein>
<proteinExistence type="predicted"/>
<evidence type="ECO:0000313" key="2">
    <source>
        <dbReference type="EMBL" id="CAE1302071.1"/>
    </source>
</evidence>